<dbReference type="GO" id="GO:0008237">
    <property type="term" value="F:metallopeptidase activity"/>
    <property type="evidence" value="ECO:0007669"/>
    <property type="project" value="InterPro"/>
</dbReference>
<evidence type="ECO:0000313" key="3">
    <source>
        <dbReference type="Proteomes" id="UP000823772"/>
    </source>
</evidence>
<protein>
    <recommendedName>
        <fullName evidence="4">IgA Peptidase M64</fullName>
    </recommendedName>
</protein>
<evidence type="ECO:0000313" key="2">
    <source>
        <dbReference type="EMBL" id="MBO8482054.1"/>
    </source>
</evidence>
<sequence length="277" mass="29875">MFLLAFLCFALDFTAVASTDSAGLSPECRIDTLLYNGEHAINMVFAAEGYRSGELEGFRKLGRGLAEYFLSAPPFSDYTENFNIFLANTVSDESGISSPEEERNTFFKVRAGNHGIGRLLVPEDIGKCEKALDGLLPGWDFICICVNSKEYGGGGGDLTVVTGHALAGEVLLHELGHSIGGLADEYWSAEEFIGEFPNMTLSPDNAPWSGIPGTGTYPLLRPDGSTAAYIPCRTTENSAYCKMGMLGKDFCPACSKAISAAIEEILVNRRRNVPDVL</sequence>
<evidence type="ECO:0000256" key="1">
    <source>
        <dbReference type="SAM" id="SignalP"/>
    </source>
</evidence>
<reference evidence="2" key="1">
    <citation type="submission" date="2020-10" db="EMBL/GenBank/DDBJ databases">
        <authorList>
            <person name="Gilroy R."/>
        </authorList>
    </citation>
    <scope>NUCLEOTIDE SEQUENCE</scope>
    <source>
        <strain evidence="2">B3-2255</strain>
    </source>
</reference>
<dbReference type="Gene3D" id="3.40.390.10">
    <property type="entry name" value="Collagenase (Catalytic Domain)"/>
    <property type="match status" value="1"/>
</dbReference>
<dbReference type="EMBL" id="JADILY010000124">
    <property type="protein sequence ID" value="MBO8482054.1"/>
    <property type="molecule type" value="Genomic_DNA"/>
</dbReference>
<feature type="chain" id="PRO_5038889759" description="IgA Peptidase M64" evidence="1">
    <location>
        <begin position="18"/>
        <end position="277"/>
    </location>
</feature>
<reference evidence="2" key="2">
    <citation type="journal article" date="2021" name="PeerJ">
        <title>Extensive microbial diversity within the chicken gut microbiome revealed by metagenomics and culture.</title>
        <authorList>
            <person name="Gilroy R."/>
            <person name="Ravi A."/>
            <person name="Getino M."/>
            <person name="Pursley I."/>
            <person name="Horton D.L."/>
            <person name="Alikhan N.F."/>
            <person name="Baker D."/>
            <person name="Gharbi K."/>
            <person name="Hall N."/>
            <person name="Watson M."/>
            <person name="Adriaenssens E.M."/>
            <person name="Foster-Nyarko E."/>
            <person name="Jarju S."/>
            <person name="Secka A."/>
            <person name="Antonio M."/>
            <person name="Oren A."/>
            <person name="Chaudhuri R.R."/>
            <person name="La Ragione R."/>
            <person name="Hildebrand F."/>
            <person name="Pallen M.J."/>
        </authorList>
    </citation>
    <scope>NUCLEOTIDE SEQUENCE</scope>
    <source>
        <strain evidence="2">B3-2255</strain>
    </source>
</reference>
<comment type="caution">
    <text evidence="2">The sequence shown here is derived from an EMBL/GenBank/DDBJ whole genome shotgun (WGS) entry which is preliminary data.</text>
</comment>
<dbReference type="Proteomes" id="UP000823772">
    <property type="component" value="Unassembled WGS sequence"/>
</dbReference>
<feature type="signal peptide" evidence="1">
    <location>
        <begin position="1"/>
        <end position="17"/>
    </location>
</feature>
<dbReference type="InterPro" id="IPR019026">
    <property type="entry name" value="Peptidase_M64_IgA"/>
</dbReference>
<proteinExistence type="predicted"/>
<name>A0A9D9J0C0_9BACT</name>
<dbReference type="InterPro" id="IPR024079">
    <property type="entry name" value="MetalloPept_cat_dom_sf"/>
</dbReference>
<evidence type="ECO:0008006" key="4">
    <source>
        <dbReference type="Google" id="ProtNLM"/>
    </source>
</evidence>
<keyword evidence="1" id="KW-0732">Signal</keyword>
<dbReference type="Pfam" id="PF09471">
    <property type="entry name" value="Peptidase_M64"/>
    <property type="match status" value="1"/>
</dbReference>
<gene>
    <name evidence="2" type="ORF">IAC87_05865</name>
</gene>
<accession>A0A9D9J0C0</accession>
<dbReference type="AlphaFoldDB" id="A0A9D9J0C0"/>
<organism evidence="2 3">
    <name type="scientific">Candidatus Merdivivens faecigallinarum</name>
    <dbReference type="NCBI Taxonomy" id="2840871"/>
    <lineage>
        <taxon>Bacteria</taxon>
        <taxon>Pseudomonadati</taxon>
        <taxon>Bacteroidota</taxon>
        <taxon>Bacteroidia</taxon>
        <taxon>Bacteroidales</taxon>
        <taxon>Muribaculaceae</taxon>
        <taxon>Muribaculaceae incertae sedis</taxon>
        <taxon>Candidatus Merdivivens</taxon>
    </lineage>
</organism>